<evidence type="ECO:0000313" key="5">
    <source>
        <dbReference type="EMBL" id="PEN13793.1"/>
    </source>
</evidence>
<organism evidence="5 6">
    <name type="scientific">Longibacter salinarum</name>
    <dbReference type="NCBI Taxonomy" id="1850348"/>
    <lineage>
        <taxon>Bacteria</taxon>
        <taxon>Pseudomonadati</taxon>
        <taxon>Rhodothermota</taxon>
        <taxon>Rhodothermia</taxon>
        <taxon>Rhodothermales</taxon>
        <taxon>Salisaetaceae</taxon>
        <taxon>Longibacter</taxon>
    </lineage>
</organism>
<comment type="similarity">
    <text evidence="1">Belongs to the N-acetylmuramoyl-L-alanine amidase 2 family.</text>
</comment>
<dbReference type="InterPro" id="IPR027863">
    <property type="entry name" value="DUF4623"/>
</dbReference>
<evidence type="ECO:0000259" key="4">
    <source>
        <dbReference type="SMART" id="SM00701"/>
    </source>
</evidence>
<dbReference type="CDD" id="cd06583">
    <property type="entry name" value="PGRP"/>
    <property type="match status" value="1"/>
</dbReference>
<evidence type="ECO:0000313" key="6">
    <source>
        <dbReference type="Proteomes" id="UP000220102"/>
    </source>
</evidence>
<dbReference type="GO" id="GO:0008745">
    <property type="term" value="F:N-acetylmuramoyl-L-alanine amidase activity"/>
    <property type="evidence" value="ECO:0007669"/>
    <property type="project" value="InterPro"/>
</dbReference>
<dbReference type="Pfam" id="PF15416">
    <property type="entry name" value="DUF4623"/>
    <property type="match status" value="1"/>
</dbReference>
<dbReference type="InterPro" id="IPR006619">
    <property type="entry name" value="PGRP_domain_met/bac"/>
</dbReference>
<dbReference type="AlphaFoldDB" id="A0A2A8CYX2"/>
<dbReference type="InterPro" id="IPR015510">
    <property type="entry name" value="PGRP"/>
</dbReference>
<dbReference type="GO" id="GO:0008270">
    <property type="term" value="F:zinc ion binding"/>
    <property type="evidence" value="ECO:0007669"/>
    <property type="project" value="InterPro"/>
</dbReference>
<dbReference type="SMART" id="SM00644">
    <property type="entry name" value="Ami_2"/>
    <property type="match status" value="1"/>
</dbReference>
<evidence type="ECO:0008006" key="7">
    <source>
        <dbReference type="Google" id="ProtNLM"/>
    </source>
</evidence>
<feature type="region of interest" description="Disordered" evidence="2">
    <location>
        <begin position="142"/>
        <end position="169"/>
    </location>
</feature>
<dbReference type="GO" id="GO:0009253">
    <property type="term" value="P:peptidoglycan catabolic process"/>
    <property type="evidence" value="ECO:0007669"/>
    <property type="project" value="InterPro"/>
</dbReference>
<accession>A0A2A8CYX2</accession>
<dbReference type="InterPro" id="IPR026444">
    <property type="entry name" value="Secre_tail"/>
</dbReference>
<dbReference type="Pfam" id="PF18962">
    <property type="entry name" value="Por_Secre_tail"/>
    <property type="match status" value="1"/>
</dbReference>
<feature type="domain" description="N-acetylmuramoyl-L-alanine amidase" evidence="3">
    <location>
        <begin position="258"/>
        <end position="417"/>
    </location>
</feature>
<sequence>MSTLSPSAFCSANRFCIHMHRFLLRHSSTEPTAFATAFFMLMGLFFAGSAVHAFAQEAVPSSDDVQRHHLDLGAKDLQMAAKSEPGLRVDDRVSLKSNVDRATLTSSVIEAPFAFNGLAPHWRAETPSDAHIHVEVRTSRDGSSWTRWTPTGHAAPVEPTIKRTGEPNPYAGDMATGYVLTELGSRYVQFRVTLERGADTPQLDRISMYLVNSTGGPSEPSAEQNDAYNERIEQDMKSANPAKAVSKPRIYTRSEWGAQAPSGGYRYYTADHLGMHHSASTSDGNADTWSECAAAVRGIQDFHMYTNGWTDIGYNYVVCQTGHIFQGREDGDDGSDIVGAHDGANTGSVGVDGLGYFHAPYDQTPTNAMLDGFAELFAWIADRRGIDPSSASYYYGYGGTVDNVYGHRDVSATACPGDNLYTEIPTVISKTNTILDGGGSVTLTSDWQRNGASGGRPSWFSSTASTERGLAYGVVGGKERVYAVSRTGGLSVQVMRASDGADVTTLSTSGISGGVYALNDIEASSDGVLFAANLTTDASQSAFKVYRWDSESDTPTEVVSYSGAALRLGDHITVTGSTADNSIEIWAPGSGSNNVVRFATSTNGQSFTASTITVGSMGSTPSVGAFSQYFFLSSAGVGAGSYNDSGSQRGTVPASVIPSTTGSLKTYADFSGPSMRKYAAAYDYVSGSAHGGKLRLVDVTDGASSATLQDETPWLGGADNPNGTGDVAVKSNGDGTFTIFVLATNNGLAAYSTSTVNGLAASGTEASEEEWETPTAYPNPTSESVRIDVSLTEASAVRVEVFDILGRRVLSRDYGRIGGGERTFTVPVQNLASGAYLYRVKAGERTAEGSIRIVK</sequence>
<dbReference type="SUPFAM" id="SSF63829">
    <property type="entry name" value="Calcium-dependent phosphotriesterase"/>
    <property type="match status" value="1"/>
</dbReference>
<dbReference type="SUPFAM" id="SSF55846">
    <property type="entry name" value="N-acetylmuramoyl-L-alanine amidase-like"/>
    <property type="match status" value="1"/>
</dbReference>
<dbReference type="InterPro" id="IPR036505">
    <property type="entry name" value="Amidase/PGRP_sf"/>
</dbReference>
<evidence type="ECO:0000256" key="2">
    <source>
        <dbReference type="SAM" id="MobiDB-lite"/>
    </source>
</evidence>
<dbReference type="Proteomes" id="UP000220102">
    <property type="component" value="Unassembled WGS sequence"/>
</dbReference>
<proteinExistence type="inferred from homology"/>
<dbReference type="NCBIfam" id="TIGR04183">
    <property type="entry name" value="Por_Secre_tail"/>
    <property type="match status" value="1"/>
</dbReference>
<dbReference type="EMBL" id="PDEQ01000003">
    <property type="protein sequence ID" value="PEN13793.1"/>
    <property type="molecule type" value="Genomic_DNA"/>
</dbReference>
<dbReference type="SMART" id="SM00701">
    <property type="entry name" value="PGRP"/>
    <property type="match status" value="1"/>
</dbReference>
<dbReference type="OrthoDB" id="2812205at2"/>
<reference evidence="5 6" key="1">
    <citation type="submission" date="2017-10" db="EMBL/GenBank/DDBJ databases">
        <title>Draft genome of Longibacter Salinarum.</title>
        <authorList>
            <person name="Goh K.M."/>
            <person name="Shamsir M.S."/>
            <person name="Lim S.W."/>
        </authorList>
    </citation>
    <scope>NUCLEOTIDE SEQUENCE [LARGE SCALE GENOMIC DNA]</scope>
    <source>
        <strain evidence="5 6">KCTC 52045</strain>
    </source>
</reference>
<feature type="domain" description="Peptidoglycan recognition protein family" evidence="4">
    <location>
        <begin position="248"/>
        <end position="411"/>
    </location>
</feature>
<comment type="caution">
    <text evidence="5">The sequence shown here is derived from an EMBL/GenBank/DDBJ whole genome shotgun (WGS) entry which is preliminary data.</text>
</comment>
<dbReference type="Pfam" id="PF01510">
    <property type="entry name" value="Amidase_2"/>
    <property type="match status" value="1"/>
</dbReference>
<dbReference type="PANTHER" id="PTHR11022:SF41">
    <property type="entry name" value="PEPTIDOGLYCAN-RECOGNITION PROTEIN LC-RELATED"/>
    <property type="match status" value="1"/>
</dbReference>
<protein>
    <recommendedName>
        <fullName evidence="7">Peptidoglycan recognition protein family domain-containing protein</fullName>
    </recommendedName>
</protein>
<dbReference type="PANTHER" id="PTHR11022">
    <property type="entry name" value="PEPTIDOGLYCAN RECOGNITION PROTEIN"/>
    <property type="match status" value="1"/>
</dbReference>
<evidence type="ECO:0000259" key="3">
    <source>
        <dbReference type="SMART" id="SM00644"/>
    </source>
</evidence>
<keyword evidence="6" id="KW-1185">Reference proteome</keyword>
<dbReference type="InterPro" id="IPR002502">
    <property type="entry name" value="Amidase_domain"/>
</dbReference>
<evidence type="ECO:0000256" key="1">
    <source>
        <dbReference type="ARBA" id="ARBA00007553"/>
    </source>
</evidence>
<gene>
    <name evidence="5" type="ORF">CRI94_06910</name>
</gene>
<dbReference type="Gene3D" id="3.40.80.10">
    <property type="entry name" value="Peptidoglycan recognition protein-like"/>
    <property type="match status" value="1"/>
</dbReference>
<name>A0A2A8CYX2_9BACT</name>